<organism evidence="6 7">
    <name type="scientific">Plasmodium ovale curtisi</name>
    <dbReference type="NCBI Taxonomy" id="864141"/>
    <lineage>
        <taxon>Eukaryota</taxon>
        <taxon>Sar</taxon>
        <taxon>Alveolata</taxon>
        <taxon>Apicomplexa</taxon>
        <taxon>Aconoidasida</taxon>
        <taxon>Haemosporida</taxon>
        <taxon>Plasmodiidae</taxon>
        <taxon>Plasmodium</taxon>
        <taxon>Plasmodium (Plasmodium)</taxon>
    </lineage>
</organism>
<feature type="non-terminal residue" evidence="6">
    <location>
        <position position="92"/>
    </location>
</feature>
<evidence type="ECO:0000259" key="5">
    <source>
        <dbReference type="PROSITE" id="PS51161"/>
    </source>
</evidence>
<dbReference type="Proteomes" id="UP000078560">
    <property type="component" value="Unassembled WGS sequence"/>
</dbReference>
<name>A0A1A8WSB0_PLAOA</name>
<evidence type="ECO:0000256" key="1">
    <source>
        <dbReference type="ARBA" id="ARBA00022741"/>
    </source>
</evidence>
<feature type="compositionally biased region" description="Basic and acidic residues" evidence="4">
    <location>
        <begin position="14"/>
        <end position="30"/>
    </location>
</feature>
<evidence type="ECO:0000313" key="6">
    <source>
        <dbReference type="EMBL" id="SBS95822.1"/>
    </source>
</evidence>
<dbReference type="GO" id="GO:0005524">
    <property type="term" value="F:ATP binding"/>
    <property type="evidence" value="ECO:0007669"/>
    <property type="project" value="UniProtKB-UniRule"/>
</dbReference>
<protein>
    <submittedName>
        <fullName evidence="6">Ribonucleoside-diphosphate reductase, large subunit, putative</fullName>
    </submittedName>
</protein>
<dbReference type="EMBL" id="FLQU01002179">
    <property type="protein sequence ID" value="SBS95822.1"/>
    <property type="molecule type" value="Genomic_DNA"/>
</dbReference>
<keyword evidence="2 3" id="KW-0067">ATP-binding</keyword>
<accession>A0A1A8WSB0</accession>
<keyword evidence="1 3" id="KW-0547">Nucleotide-binding</keyword>
<gene>
    <name evidence="6" type="ORF">POVCU2_0099060</name>
</gene>
<dbReference type="PROSITE" id="PS51161">
    <property type="entry name" value="ATP_CONE"/>
    <property type="match status" value="1"/>
</dbReference>
<feature type="region of interest" description="Disordered" evidence="4">
    <location>
        <begin position="1"/>
        <end position="31"/>
    </location>
</feature>
<dbReference type="SUPFAM" id="SSF48168">
    <property type="entry name" value="R1 subunit of ribonucleotide reductase, N-terminal domain"/>
    <property type="match status" value="1"/>
</dbReference>
<evidence type="ECO:0000256" key="2">
    <source>
        <dbReference type="ARBA" id="ARBA00022840"/>
    </source>
</evidence>
<feature type="domain" description="ATP-cone" evidence="5">
    <location>
        <begin position="41"/>
        <end position="92"/>
    </location>
</feature>
<evidence type="ECO:0000256" key="4">
    <source>
        <dbReference type="SAM" id="MobiDB-lite"/>
    </source>
</evidence>
<dbReference type="AlphaFoldDB" id="A0A1A8WSB0"/>
<sequence>MDDSIKRLPSTEGEEIKKTDSGKIIDDGIKRTPSGKPIQTMYVLNRKGEEEDISFDQILKRIQRLSYGLHELVDPARVTQGVINGMYSGIKT</sequence>
<proteinExistence type="predicted"/>
<evidence type="ECO:0000256" key="3">
    <source>
        <dbReference type="PROSITE-ProRule" id="PRU00492"/>
    </source>
</evidence>
<dbReference type="InterPro" id="IPR005144">
    <property type="entry name" value="ATP-cone_dom"/>
</dbReference>
<reference evidence="7" key="1">
    <citation type="submission" date="2016-05" db="EMBL/GenBank/DDBJ databases">
        <authorList>
            <person name="Naeem Raeece"/>
        </authorList>
    </citation>
    <scope>NUCLEOTIDE SEQUENCE [LARGE SCALE GENOMIC DNA]</scope>
</reference>
<evidence type="ECO:0000313" key="7">
    <source>
        <dbReference type="Proteomes" id="UP000078560"/>
    </source>
</evidence>
<dbReference type="InterPro" id="IPR008926">
    <property type="entry name" value="RNR_R1-su_N"/>
</dbReference>